<dbReference type="Gene3D" id="3.40.50.10190">
    <property type="entry name" value="BRCT domain"/>
    <property type="match status" value="1"/>
</dbReference>
<feature type="binding site" evidence="11">
    <location>
        <position position="136"/>
    </location>
    <ligand>
        <name>NAD(+)</name>
        <dbReference type="ChEBI" id="CHEBI:57540"/>
    </ligand>
</feature>
<evidence type="ECO:0000256" key="1">
    <source>
        <dbReference type="ARBA" id="ARBA00004067"/>
    </source>
</evidence>
<dbReference type="InterPro" id="IPR001679">
    <property type="entry name" value="DNA_ligase"/>
</dbReference>
<dbReference type="Pfam" id="PF01653">
    <property type="entry name" value="DNA_ligase_aden"/>
    <property type="match status" value="1"/>
</dbReference>
<evidence type="ECO:0000313" key="15">
    <source>
        <dbReference type="EMBL" id="MCG2588347.1"/>
    </source>
</evidence>
<dbReference type="InterPro" id="IPR018239">
    <property type="entry name" value="DNA_ligase_AS"/>
</dbReference>
<reference evidence="15" key="1">
    <citation type="submission" date="2022-01" db="EMBL/GenBank/DDBJ databases">
        <authorList>
            <person name="Wang Y."/>
        </authorList>
    </citation>
    <scope>NUCLEOTIDE SEQUENCE</scope>
    <source>
        <strain evidence="15">WB101</strain>
    </source>
</reference>
<sequence>MDKDSAKKRAEELRDLLHRANQAYYEEARPFISDREFDEALEELDKLEKKFDLVTEDSPTQRVGGEPTSDFPTVEHPTRMLSLDNTYNEDELRDFDRRVQDILGHDDFTYACELKFDGASIRLRYENGDLVLGATRGDGERGDDITQNIKTIRDIPLTVNGDTPAVLEIRGEAYMEKEAFVRMNEKREDEGLQPFANPRNSTAGSLKMQDSREVARRPIKFFAFDLLMESPDSERTHQKKMDLLKKFGFEVCDYFEVRESIDEVFELIDYWGELRHKLPYETDGVVFKVNEEKFYQELGSTSKFPRWAIAYKFEAEQATTVIDSITLQVGRLGKITPVAELQAVLLAGTTVKRASLHNEDEIQRKDIRPGDTVIVEKAGEIIPQVVSVVNPDAEGRSEPFKMPENCPACGEELVKLDDEVAWRCINPQCPPQVRERVTHFASRDAMDIDGLGEAVVELLIEHDLIKTYADLYDLSKEQIIPLERMGEKSAQNLVDSIEKSKTQSLDRLIYALGIRFVGKTVARDLANHFQSLDALIETDIESMTAVDSIGPKIAESVAAFFEKEKNRNLIEQLKNAGLSMEQEQKEMLSQKLEGKKIVLTGTLPTYTRKEAKELIEKHGGSTTSSVSKNTDFVLAGESPGSKLSKAQDLGIDILDEENFKNLIGEG</sequence>
<keyword evidence="9 11" id="KW-0234">DNA repair</keyword>
<evidence type="ECO:0000256" key="5">
    <source>
        <dbReference type="ARBA" id="ARBA00022763"/>
    </source>
</evidence>
<gene>
    <name evidence="11 15" type="primary">ligA</name>
    <name evidence="15" type="ORF">L6773_07220</name>
</gene>
<evidence type="ECO:0000256" key="8">
    <source>
        <dbReference type="ARBA" id="ARBA00023027"/>
    </source>
</evidence>
<dbReference type="Gene3D" id="1.10.287.610">
    <property type="entry name" value="Helix hairpin bin"/>
    <property type="match status" value="1"/>
</dbReference>
<dbReference type="InterPro" id="IPR001357">
    <property type="entry name" value="BRCT_dom"/>
</dbReference>
<feature type="active site" description="N6-AMP-lysine intermediate" evidence="11">
    <location>
        <position position="115"/>
    </location>
</feature>
<dbReference type="NCBIfam" id="TIGR00575">
    <property type="entry name" value="dnlj"/>
    <property type="match status" value="1"/>
</dbReference>
<dbReference type="InterPro" id="IPR036420">
    <property type="entry name" value="BRCT_dom_sf"/>
</dbReference>
<feature type="binding site" evidence="11">
    <location>
        <position position="312"/>
    </location>
    <ligand>
        <name>NAD(+)</name>
        <dbReference type="ChEBI" id="CHEBI:57540"/>
    </ligand>
</feature>
<dbReference type="GO" id="GO:0003911">
    <property type="term" value="F:DNA ligase (NAD+) activity"/>
    <property type="evidence" value="ECO:0007669"/>
    <property type="project" value="UniProtKB-EC"/>
</dbReference>
<dbReference type="Pfam" id="PF12826">
    <property type="entry name" value="HHH_2"/>
    <property type="match status" value="1"/>
</dbReference>
<dbReference type="CDD" id="cd00114">
    <property type="entry name" value="LIGANc"/>
    <property type="match status" value="1"/>
</dbReference>
<keyword evidence="11" id="KW-0464">Manganese</keyword>
<dbReference type="InterPro" id="IPR013839">
    <property type="entry name" value="DNAligase_adenylation"/>
</dbReference>
<dbReference type="CDD" id="cd17748">
    <property type="entry name" value="BRCT_DNA_ligase_like"/>
    <property type="match status" value="1"/>
</dbReference>
<dbReference type="PROSITE" id="PS01055">
    <property type="entry name" value="DNA_LIGASE_N1"/>
    <property type="match status" value="1"/>
</dbReference>
<dbReference type="HAMAP" id="MF_01588">
    <property type="entry name" value="DNA_ligase_A"/>
    <property type="match status" value="1"/>
</dbReference>
<feature type="binding site" evidence="11">
    <location>
        <position position="172"/>
    </location>
    <ligand>
        <name>NAD(+)</name>
        <dbReference type="ChEBI" id="CHEBI:57540"/>
    </ligand>
</feature>
<keyword evidence="8 11" id="KW-0520">NAD</keyword>
<keyword evidence="4 11" id="KW-0479">Metal-binding</keyword>
<feature type="binding site" evidence="11">
    <location>
        <position position="406"/>
    </location>
    <ligand>
        <name>Zn(2+)</name>
        <dbReference type="ChEBI" id="CHEBI:29105"/>
    </ligand>
</feature>
<keyword evidence="7 11" id="KW-0460">Magnesium</keyword>
<comment type="function">
    <text evidence="1 11">DNA ligase that catalyzes the formation of phosphodiester linkages between 5'-phosphoryl and 3'-hydroxyl groups in double-stranded DNA using NAD as a coenzyme and as the energy source for the reaction. It is essential for DNA replication and repair of damaged DNA.</text>
</comment>
<evidence type="ECO:0000259" key="14">
    <source>
        <dbReference type="PROSITE" id="PS50172"/>
    </source>
</evidence>
<dbReference type="InterPro" id="IPR004149">
    <property type="entry name" value="Znf_DNAligase_C4"/>
</dbReference>
<dbReference type="PANTHER" id="PTHR23389:SF9">
    <property type="entry name" value="DNA LIGASE"/>
    <property type="match status" value="1"/>
</dbReference>
<dbReference type="Gene3D" id="6.20.10.30">
    <property type="match status" value="1"/>
</dbReference>
<dbReference type="Pfam" id="PF14520">
    <property type="entry name" value="HHH_5"/>
    <property type="match status" value="1"/>
</dbReference>
<comment type="caution">
    <text evidence="15">The sequence shown here is derived from an EMBL/GenBank/DDBJ whole genome shotgun (WGS) entry which is preliminary data.</text>
</comment>
<evidence type="ECO:0000256" key="9">
    <source>
        <dbReference type="ARBA" id="ARBA00023204"/>
    </source>
</evidence>
<feature type="binding site" evidence="11">
    <location>
        <begin position="34"/>
        <end position="38"/>
    </location>
    <ligand>
        <name>NAD(+)</name>
        <dbReference type="ChEBI" id="CHEBI:57540"/>
    </ligand>
</feature>
<dbReference type="Gene3D" id="1.10.150.20">
    <property type="entry name" value="5' to 3' exonuclease, C-terminal subdomain"/>
    <property type="match status" value="2"/>
</dbReference>
<comment type="catalytic activity">
    <reaction evidence="10 11">
        <text>NAD(+) + (deoxyribonucleotide)n-3'-hydroxyl + 5'-phospho-(deoxyribonucleotide)m = (deoxyribonucleotide)n+m + AMP + beta-nicotinamide D-nucleotide.</text>
        <dbReference type="EC" id="6.5.1.2"/>
    </reaction>
</comment>
<feature type="binding site" evidence="11">
    <location>
        <begin position="82"/>
        <end position="83"/>
    </location>
    <ligand>
        <name>NAD(+)</name>
        <dbReference type="ChEBI" id="CHEBI:57540"/>
    </ligand>
</feature>
<dbReference type="Gene3D" id="2.40.50.140">
    <property type="entry name" value="Nucleic acid-binding proteins"/>
    <property type="match status" value="1"/>
</dbReference>
<keyword evidence="3 11" id="KW-0235">DNA replication</keyword>
<dbReference type="SMART" id="SM00532">
    <property type="entry name" value="LIGANc"/>
    <property type="match status" value="1"/>
</dbReference>
<dbReference type="NCBIfam" id="NF005932">
    <property type="entry name" value="PRK07956.1"/>
    <property type="match status" value="1"/>
</dbReference>
<feature type="domain" description="BRCT" evidence="14">
    <location>
        <begin position="587"/>
        <end position="666"/>
    </location>
</feature>
<keyword evidence="6 11" id="KW-0862">Zinc</keyword>
<evidence type="ECO:0000256" key="11">
    <source>
        <dbReference type="HAMAP-Rule" id="MF_01588"/>
    </source>
</evidence>
<evidence type="ECO:0000256" key="13">
    <source>
        <dbReference type="SAM" id="MobiDB-lite"/>
    </source>
</evidence>
<feature type="region of interest" description="Disordered" evidence="13">
    <location>
        <begin position="190"/>
        <end position="209"/>
    </location>
</feature>
<evidence type="ECO:0000313" key="16">
    <source>
        <dbReference type="Proteomes" id="UP001165366"/>
    </source>
</evidence>
<keyword evidence="2 11" id="KW-0436">Ligase</keyword>
<evidence type="ECO:0000256" key="4">
    <source>
        <dbReference type="ARBA" id="ARBA00022723"/>
    </source>
</evidence>
<keyword evidence="5 11" id="KW-0227">DNA damage</keyword>
<feature type="binding site" evidence="11">
    <location>
        <position position="409"/>
    </location>
    <ligand>
        <name>Zn(2+)</name>
        <dbReference type="ChEBI" id="CHEBI:29105"/>
    </ligand>
</feature>
<dbReference type="InterPro" id="IPR003583">
    <property type="entry name" value="Hlx-hairpin-Hlx_DNA-bd_motif"/>
</dbReference>
<dbReference type="InterPro" id="IPR012340">
    <property type="entry name" value="NA-bd_OB-fold"/>
</dbReference>
<dbReference type="PANTHER" id="PTHR23389">
    <property type="entry name" value="CHROMOSOME TRANSMISSION FIDELITY FACTOR 18"/>
    <property type="match status" value="1"/>
</dbReference>
<dbReference type="InterPro" id="IPR041663">
    <property type="entry name" value="DisA/LigA_HHH"/>
</dbReference>
<evidence type="ECO:0000256" key="7">
    <source>
        <dbReference type="ARBA" id="ARBA00022842"/>
    </source>
</evidence>
<dbReference type="EMBL" id="JAKLWS010000006">
    <property type="protein sequence ID" value="MCG2588347.1"/>
    <property type="molecule type" value="Genomic_DNA"/>
</dbReference>
<dbReference type="SMART" id="SM00278">
    <property type="entry name" value="HhH1"/>
    <property type="match status" value="4"/>
</dbReference>
<comment type="caution">
    <text evidence="11">Lacks conserved residue(s) required for the propagation of feature annotation.</text>
</comment>
<dbReference type="Proteomes" id="UP001165366">
    <property type="component" value="Unassembled WGS sequence"/>
</dbReference>
<keyword evidence="12" id="KW-0175">Coiled coil</keyword>
<dbReference type="InterPro" id="IPR004150">
    <property type="entry name" value="NAD_DNA_ligase_OB"/>
</dbReference>
<feature type="region of interest" description="Disordered" evidence="13">
    <location>
        <begin position="57"/>
        <end position="76"/>
    </location>
</feature>
<reference evidence="15" key="2">
    <citation type="submission" date="2024-05" db="EMBL/GenBank/DDBJ databases">
        <title>Rhodohalobacter halophilus gen. nov., sp. nov., a moderately halophilic member of the family Balneolaceae.</title>
        <authorList>
            <person name="Xia J."/>
        </authorList>
    </citation>
    <scope>NUCLEOTIDE SEQUENCE</scope>
    <source>
        <strain evidence="15">WB101</strain>
    </source>
</reference>
<evidence type="ECO:0000256" key="3">
    <source>
        <dbReference type="ARBA" id="ARBA00022705"/>
    </source>
</evidence>
<dbReference type="SUPFAM" id="SSF47781">
    <property type="entry name" value="RuvA domain 2-like"/>
    <property type="match status" value="1"/>
</dbReference>
<dbReference type="SUPFAM" id="SSF52113">
    <property type="entry name" value="BRCT domain"/>
    <property type="match status" value="1"/>
</dbReference>
<feature type="binding site" evidence="11">
    <location>
        <position position="429"/>
    </location>
    <ligand>
        <name>Zn(2+)</name>
        <dbReference type="ChEBI" id="CHEBI:29105"/>
    </ligand>
</feature>
<dbReference type="PIRSF" id="PIRSF001604">
    <property type="entry name" value="LigA"/>
    <property type="match status" value="1"/>
</dbReference>
<feature type="binding site" evidence="11">
    <location>
        <position position="288"/>
    </location>
    <ligand>
        <name>NAD(+)</name>
        <dbReference type="ChEBI" id="CHEBI:57540"/>
    </ligand>
</feature>
<dbReference type="SMART" id="SM00292">
    <property type="entry name" value="BRCT"/>
    <property type="match status" value="1"/>
</dbReference>
<proteinExistence type="inferred from homology"/>
<protein>
    <recommendedName>
        <fullName evidence="11">DNA ligase</fullName>
        <ecNumber evidence="11">6.5.1.2</ecNumber>
    </recommendedName>
    <alternativeName>
        <fullName evidence="11">Polydeoxyribonucleotide synthase [NAD(+)]</fullName>
    </alternativeName>
</protein>
<accession>A0ABS9KBW7</accession>
<keyword evidence="16" id="KW-1185">Reference proteome</keyword>
<dbReference type="InterPro" id="IPR013840">
    <property type="entry name" value="DNAligase_N"/>
</dbReference>
<dbReference type="PROSITE" id="PS50172">
    <property type="entry name" value="BRCT"/>
    <property type="match status" value="1"/>
</dbReference>
<dbReference type="Pfam" id="PF00533">
    <property type="entry name" value="BRCT"/>
    <property type="match status" value="1"/>
</dbReference>
<evidence type="ECO:0000256" key="12">
    <source>
        <dbReference type="SAM" id="Coils"/>
    </source>
</evidence>
<name>A0ABS9KBW7_9BACT</name>
<dbReference type="Pfam" id="PF03120">
    <property type="entry name" value="OB_DNA_ligase"/>
    <property type="match status" value="1"/>
</dbReference>
<dbReference type="Pfam" id="PF03119">
    <property type="entry name" value="DNA_ligase_ZBD"/>
    <property type="match status" value="1"/>
</dbReference>
<dbReference type="Gene3D" id="3.30.470.30">
    <property type="entry name" value="DNA ligase/mRNA capping enzyme"/>
    <property type="match status" value="1"/>
</dbReference>
<feature type="binding site" evidence="11">
    <location>
        <position position="113"/>
    </location>
    <ligand>
        <name>NAD(+)</name>
        <dbReference type="ChEBI" id="CHEBI:57540"/>
    </ligand>
</feature>
<dbReference type="EC" id="6.5.1.2" evidence="11"/>
<feature type="coiled-coil region" evidence="12">
    <location>
        <begin position="3"/>
        <end position="57"/>
    </location>
</feature>
<evidence type="ECO:0000256" key="6">
    <source>
        <dbReference type="ARBA" id="ARBA00022833"/>
    </source>
</evidence>
<dbReference type="RefSeq" id="WP_237853189.1">
    <property type="nucleotide sequence ID" value="NZ_JAKLWS010000006.1"/>
</dbReference>
<organism evidence="15 16">
    <name type="scientific">Rhodohalobacter sulfatireducens</name>
    <dbReference type="NCBI Taxonomy" id="2911366"/>
    <lineage>
        <taxon>Bacteria</taxon>
        <taxon>Pseudomonadati</taxon>
        <taxon>Balneolota</taxon>
        <taxon>Balneolia</taxon>
        <taxon>Balneolales</taxon>
        <taxon>Balneolaceae</taxon>
        <taxon>Rhodohalobacter</taxon>
    </lineage>
</organism>
<dbReference type="SUPFAM" id="SSF56091">
    <property type="entry name" value="DNA ligase/mRNA capping enzyme, catalytic domain"/>
    <property type="match status" value="1"/>
</dbReference>
<dbReference type="InterPro" id="IPR010994">
    <property type="entry name" value="RuvA_2-like"/>
</dbReference>
<dbReference type="SUPFAM" id="SSF50249">
    <property type="entry name" value="Nucleic acid-binding proteins"/>
    <property type="match status" value="1"/>
</dbReference>
<evidence type="ECO:0000256" key="10">
    <source>
        <dbReference type="ARBA" id="ARBA00034005"/>
    </source>
</evidence>
<comment type="similarity">
    <text evidence="11">Belongs to the NAD-dependent DNA ligase family. LigA subfamily.</text>
</comment>
<evidence type="ECO:0000256" key="2">
    <source>
        <dbReference type="ARBA" id="ARBA00022598"/>
    </source>
</evidence>
<comment type="cofactor">
    <cofactor evidence="11">
        <name>Mg(2+)</name>
        <dbReference type="ChEBI" id="CHEBI:18420"/>
    </cofactor>
    <cofactor evidence="11">
        <name>Mn(2+)</name>
        <dbReference type="ChEBI" id="CHEBI:29035"/>
    </cofactor>
</comment>